<dbReference type="Pfam" id="PF02754">
    <property type="entry name" value="CCG"/>
    <property type="match status" value="2"/>
</dbReference>
<gene>
    <name evidence="8" type="ORF">JT25_015190</name>
</gene>
<keyword evidence="3" id="KW-0677">Repeat</keyword>
<keyword evidence="2 6" id="KW-0479">Metal-binding</keyword>
<sequence length="424" mass="46676">MFDIMDFGIGEFTGDSGSDSSAPSGPYIPEASECMRCGMCVSSCPTFRLFETDMETPRQRIRTISKVLVEDVPISAEERGHLDNCLQCRACETACPSRMSYGSLFDQARMKLQQTVARPRLAKLAMYLIEHKRRRRMLLPLLSLYLRSGLRKPLRASGLLRKLKLANAESLLNEPALGSLAGIYPVGRRQRQRGRVALFTGCLAEHFDRATQRAAIKLLNTIGYEVVVPEGQGCCGAIHQHNGCSAQALKDKNIEAFYELEVEAVIYVASGCGAMLSEYQGDDSETAGWFGRSLQDINDFLLAHWPDTLEPAASNLNVAVHEPCSQRNVLKNGRAVHELLRKIPGLNIEALPDNQLCCGAGGSYMLSHPDNAQQLRNAKRQAIEGSGADVVVSSNFSCAFYLNADRAETALKLVHPIRLLADRV</sequence>
<dbReference type="Gene3D" id="1.10.1060.10">
    <property type="entry name" value="Alpha-helical ferredoxin"/>
    <property type="match status" value="1"/>
</dbReference>
<keyword evidence="6" id="KW-0813">Transport</keyword>
<dbReference type="PROSITE" id="PS00198">
    <property type="entry name" value="4FE4S_FER_1"/>
    <property type="match status" value="2"/>
</dbReference>
<dbReference type="GO" id="GO:0051539">
    <property type="term" value="F:4 iron, 4 sulfur cluster binding"/>
    <property type="evidence" value="ECO:0007669"/>
    <property type="project" value="UniProtKB-UniRule"/>
</dbReference>
<dbReference type="InterPro" id="IPR017896">
    <property type="entry name" value="4Fe4S_Fe-S-bd"/>
</dbReference>
<accession>A0A126T6U0</accession>
<evidence type="ECO:0000259" key="7">
    <source>
        <dbReference type="PROSITE" id="PS51379"/>
    </source>
</evidence>
<evidence type="ECO:0000256" key="6">
    <source>
        <dbReference type="PIRNR" id="PIRNR000139"/>
    </source>
</evidence>
<dbReference type="InterPro" id="IPR004017">
    <property type="entry name" value="Cys_rich_dom"/>
</dbReference>
<comment type="catalytic activity">
    <reaction evidence="6">
        <text>glycolate + A = glyoxylate + AH2</text>
        <dbReference type="Rhea" id="RHEA:21264"/>
        <dbReference type="ChEBI" id="CHEBI:13193"/>
        <dbReference type="ChEBI" id="CHEBI:17499"/>
        <dbReference type="ChEBI" id="CHEBI:29805"/>
        <dbReference type="ChEBI" id="CHEBI:36655"/>
        <dbReference type="EC" id="1.1.99.14"/>
    </reaction>
</comment>
<dbReference type="EMBL" id="CP014476">
    <property type="protein sequence ID" value="AMK77805.1"/>
    <property type="molecule type" value="Genomic_DNA"/>
</dbReference>
<name>A0A126T6U0_9GAMM</name>
<organism evidence="8 9">
    <name type="scientific">Methylomonas denitrificans</name>
    <dbReference type="NCBI Taxonomy" id="1538553"/>
    <lineage>
        <taxon>Bacteria</taxon>
        <taxon>Pseudomonadati</taxon>
        <taxon>Pseudomonadota</taxon>
        <taxon>Gammaproteobacteria</taxon>
        <taxon>Methylococcales</taxon>
        <taxon>Methylococcaceae</taxon>
        <taxon>Methylomonas</taxon>
    </lineage>
</organism>
<dbReference type="InterPro" id="IPR017900">
    <property type="entry name" value="4Fe4S_Fe_S_CS"/>
</dbReference>
<proteinExistence type="predicted"/>
<dbReference type="InterPro" id="IPR012257">
    <property type="entry name" value="Glc_ox_4Fe-4S"/>
</dbReference>
<protein>
    <recommendedName>
        <fullName evidence="6">Glycolate oxidase iron-sulfur subunit</fullName>
        <ecNumber evidence="6">1.1.99.14</ecNumber>
    </recommendedName>
</protein>
<dbReference type="GO" id="GO:0046872">
    <property type="term" value="F:metal ion binding"/>
    <property type="evidence" value="ECO:0007669"/>
    <property type="project" value="UniProtKB-UniRule"/>
</dbReference>
<dbReference type="KEGG" id="mdn:JT25_015190"/>
<dbReference type="STRING" id="1538553.JT25_015190"/>
<keyword evidence="9" id="KW-1185">Reference proteome</keyword>
<evidence type="ECO:0000256" key="3">
    <source>
        <dbReference type="ARBA" id="ARBA00022737"/>
    </source>
</evidence>
<evidence type="ECO:0000313" key="9">
    <source>
        <dbReference type="Proteomes" id="UP000030512"/>
    </source>
</evidence>
<dbReference type="EC" id="1.1.99.14" evidence="6"/>
<dbReference type="InterPro" id="IPR009051">
    <property type="entry name" value="Helical_ferredxn"/>
</dbReference>
<keyword evidence="1 6" id="KW-0004">4Fe-4S</keyword>
<dbReference type="RefSeq" id="WP_062329062.1">
    <property type="nucleotide sequence ID" value="NZ_CP014476.1"/>
</dbReference>
<dbReference type="PROSITE" id="PS51379">
    <property type="entry name" value="4FE4S_FER_2"/>
    <property type="match status" value="1"/>
</dbReference>
<evidence type="ECO:0000256" key="1">
    <source>
        <dbReference type="ARBA" id="ARBA00022485"/>
    </source>
</evidence>
<evidence type="ECO:0000313" key="8">
    <source>
        <dbReference type="EMBL" id="AMK77805.1"/>
    </source>
</evidence>
<evidence type="ECO:0000256" key="4">
    <source>
        <dbReference type="ARBA" id="ARBA00023004"/>
    </source>
</evidence>
<dbReference type="AlphaFoldDB" id="A0A126T6U0"/>
<evidence type="ECO:0000256" key="5">
    <source>
        <dbReference type="ARBA" id="ARBA00023014"/>
    </source>
</evidence>
<feature type="domain" description="4Fe-4S ferredoxin-type" evidence="7">
    <location>
        <begin position="24"/>
        <end position="55"/>
    </location>
</feature>
<keyword evidence="5 6" id="KW-0411">Iron-sulfur</keyword>
<keyword evidence="6" id="KW-0249">Electron transport</keyword>
<reference evidence="8 9" key="1">
    <citation type="journal article" date="2015" name="Environ. Microbiol.">
        <title>Methane oxidation coupled to nitrate reduction under hypoxia by the Gammaproteobacterium Methylomonas denitrificans, sp. nov. type strain FJG1.</title>
        <authorList>
            <person name="Kits K.D."/>
            <person name="Klotz M.G."/>
            <person name="Stein L.Y."/>
        </authorList>
    </citation>
    <scope>NUCLEOTIDE SEQUENCE [LARGE SCALE GENOMIC DNA]</scope>
    <source>
        <strain evidence="8 9">FJG1</strain>
    </source>
</reference>
<dbReference type="PANTHER" id="PTHR32479:SF17">
    <property type="entry name" value="GLYCOLATE OXIDASE IRON-SULFUR SUBUNIT"/>
    <property type="match status" value="1"/>
</dbReference>
<comment type="function">
    <text evidence="6">Component of a complex that catalyzes the oxidation of glycolate to glyoxylate.</text>
</comment>
<dbReference type="PANTHER" id="PTHR32479">
    <property type="entry name" value="GLYCOLATE OXIDASE IRON-SULFUR SUBUNIT"/>
    <property type="match status" value="1"/>
</dbReference>
<comment type="cofactor">
    <cofactor evidence="6">
        <name>[4Fe-4S] cluster</name>
        <dbReference type="ChEBI" id="CHEBI:49883"/>
    </cofactor>
    <text evidence="6">Binds 2 [4Fe-4S] clusters.</text>
</comment>
<dbReference type="Pfam" id="PF13183">
    <property type="entry name" value="Fer4_8"/>
    <property type="match status" value="1"/>
</dbReference>
<comment type="catalytic activity">
    <reaction evidence="6">
        <text>(R)-lactate + A = pyruvate + AH2</text>
        <dbReference type="Rhea" id="RHEA:15089"/>
        <dbReference type="ChEBI" id="CHEBI:13193"/>
        <dbReference type="ChEBI" id="CHEBI:15361"/>
        <dbReference type="ChEBI" id="CHEBI:16004"/>
        <dbReference type="ChEBI" id="CHEBI:17499"/>
    </reaction>
</comment>
<dbReference type="OrthoDB" id="9765258at2"/>
<dbReference type="GO" id="GO:0019154">
    <property type="term" value="F:glycolate dehydrogenase activity"/>
    <property type="evidence" value="ECO:0007669"/>
    <property type="project" value="UniProtKB-EC"/>
</dbReference>
<dbReference type="SUPFAM" id="SSF54862">
    <property type="entry name" value="4Fe-4S ferredoxins"/>
    <property type="match status" value="1"/>
</dbReference>
<dbReference type="Proteomes" id="UP000030512">
    <property type="component" value="Chromosome"/>
</dbReference>
<dbReference type="PIRSF" id="PIRSF000139">
    <property type="entry name" value="Glc_ox_4Fe-4S"/>
    <property type="match status" value="1"/>
</dbReference>
<evidence type="ECO:0000256" key="2">
    <source>
        <dbReference type="ARBA" id="ARBA00022723"/>
    </source>
</evidence>
<keyword evidence="4 6" id="KW-0408">Iron</keyword>